<dbReference type="CDD" id="cd09819">
    <property type="entry name" value="An_peroxidase_bacterial_1"/>
    <property type="match status" value="1"/>
</dbReference>
<evidence type="ECO:0000313" key="5">
    <source>
        <dbReference type="EMBL" id="RKM92778.1"/>
    </source>
</evidence>
<dbReference type="EMBL" id="JNAD02000012">
    <property type="protein sequence ID" value="RKM92778.1"/>
    <property type="molecule type" value="Genomic_DNA"/>
</dbReference>
<dbReference type="Pfam" id="PF03098">
    <property type="entry name" value="An_peroxidase"/>
    <property type="match status" value="1"/>
</dbReference>
<feature type="compositionally biased region" description="Basic and acidic residues" evidence="4">
    <location>
        <begin position="1"/>
        <end position="18"/>
    </location>
</feature>
<dbReference type="PROSITE" id="PS50292">
    <property type="entry name" value="PEROXIDASE_3"/>
    <property type="match status" value="1"/>
</dbReference>
<dbReference type="OrthoDB" id="105077at2"/>
<keyword evidence="6" id="KW-1185">Reference proteome</keyword>
<dbReference type="InterPro" id="IPR019791">
    <property type="entry name" value="Haem_peroxidase_animal"/>
</dbReference>
<keyword evidence="5" id="KW-0575">Peroxidase</keyword>
<dbReference type="GO" id="GO:0020037">
    <property type="term" value="F:heme binding"/>
    <property type="evidence" value="ECO:0007669"/>
    <property type="project" value="InterPro"/>
</dbReference>
<feature type="region of interest" description="Disordered" evidence="4">
    <location>
        <begin position="1"/>
        <end position="70"/>
    </location>
</feature>
<dbReference type="Gene3D" id="1.10.640.10">
    <property type="entry name" value="Haem peroxidase domain superfamily, animal type"/>
    <property type="match status" value="1"/>
</dbReference>
<gene>
    <name evidence="5" type="ORF">SFRA_022890</name>
</gene>
<evidence type="ECO:0000256" key="2">
    <source>
        <dbReference type="ARBA" id="ARBA00022525"/>
    </source>
</evidence>
<organism evidence="5 6">
    <name type="scientific">Streptomyces xinghaiensis</name>
    <dbReference type="NCBI Taxonomy" id="1038928"/>
    <lineage>
        <taxon>Bacteria</taxon>
        <taxon>Bacillati</taxon>
        <taxon>Actinomycetota</taxon>
        <taxon>Actinomycetes</taxon>
        <taxon>Kitasatosporales</taxon>
        <taxon>Streptomycetaceae</taxon>
        <taxon>Streptomyces</taxon>
    </lineage>
</organism>
<protein>
    <submittedName>
        <fullName evidence="5">Heme peroxidase</fullName>
    </submittedName>
</protein>
<evidence type="ECO:0000313" key="6">
    <source>
        <dbReference type="Proteomes" id="UP000028058"/>
    </source>
</evidence>
<reference evidence="5 6" key="1">
    <citation type="journal article" date="2014" name="Genome Announc.">
        <title>Draft Genome Sequence of Streptomyces fradiae ATCC 19609, a Strain Highly Sensitive to Antibiotics.</title>
        <authorList>
            <person name="Bekker O.B."/>
            <person name="Klimina K.M."/>
            <person name="Vatlin A.A."/>
            <person name="Zakharevich N.V."/>
            <person name="Kasianov A.S."/>
            <person name="Danilenko V.N."/>
        </authorList>
    </citation>
    <scope>NUCLEOTIDE SEQUENCE [LARGE SCALE GENOMIC DNA]</scope>
    <source>
        <strain evidence="5 6">ATCC 19609</strain>
    </source>
</reference>
<keyword evidence="3" id="KW-0325">Glycoprotein</keyword>
<evidence type="ECO:0000256" key="3">
    <source>
        <dbReference type="ARBA" id="ARBA00023180"/>
    </source>
</evidence>
<dbReference type="PANTHER" id="PTHR11475">
    <property type="entry name" value="OXIDASE/PEROXIDASE"/>
    <property type="match status" value="1"/>
</dbReference>
<comment type="caution">
    <text evidence="5">The sequence shown here is derived from an EMBL/GenBank/DDBJ whole genome shotgun (WGS) entry which is preliminary data.</text>
</comment>
<comment type="subcellular location">
    <subcellularLocation>
        <location evidence="1">Secreted</location>
    </subcellularLocation>
</comment>
<dbReference type="Proteomes" id="UP000028058">
    <property type="component" value="Unassembled WGS sequence"/>
</dbReference>
<dbReference type="PANTHER" id="PTHR11475:SF4">
    <property type="entry name" value="CHORION PEROXIDASE"/>
    <property type="match status" value="1"/>
</dbReference>
<dbReference type="RefSeq" id="WP_078649631.1">
    <property type="nucleotide sequence ID" value="NZ_CP134822.1"/>
</dbReference>
<sequence>MQHQEQDRHQDRHQDQHHTGGGQQPDRLRNPHRRHHRESYFLVNEGDGGRVLETSQGRRTARPATAEERKTGFRFSRLSREKGQQISEELRTELALAMTAATTDDQDSHPGIPAGYTYLGQFVDHDLTMDATRIALGENLPVEELEQGRSPSLDLDSVYGLGPRHPGTRACYERDGRLRTGTALGAPFPADFEPANTDQPGFDLPRAGESAGGTRADRRAPLIPDPRNDENLIVAQTHLAFIRLHNRVHADLKRRGLPPGRLFQEARELVVKHYQWMLRTDFLPRIVDEEIVESVFTEGRRFFEVPAGRPGPFPGIRHGDRPTMPIEFSVAAYRLGHSMIRGAYQWNRVFNSNGGPGGIGTLGLMFRFSGTSGNLSPGPDDLSDLNDPEAGDNLRLPSNWIADFRRLYDFGEAGRADLTVPAAEFNLTRRIDTVLVDPLATLPTGTFGGRDGGPAPDPLHLNLAFRNLTRAAMVELATGPQLAKEMGIDPLTDEQILTGSGGAPLDTLTDAEREELVAHTPLWFYVLREAEVNPKQPGRLTGVGGNLVAEVFHRAMEGSRHSIVRDRRWRPTLPARRKGAFTMTDLLLHAFEGRADLLNPMGDGPIPASPADPPAGR</sequence>
<dbReference type="InterPro" id="IPR037120">
    <property type="entry name" value="Haem_peroxidase_sf_animal"/>
</dbReference>
<proteinExistence type="predicted"/>
<dbReference type="SUPFAM" id="SSF48113">
    <property type="entry name" value="Heme-dependent peroxidases"/>
    <property type="match status" value="1"/>
</dbReference>
<dbReference type="InterPro" id="IPR010255">
    <property type="entry name" value="Haem_peroxidase_sf"/>
</dbReference>
<keyword evidence="2" id="KW-0964">Secreted</keyword>
<evidence type="ECO:0000256" key="4">
    <source>
        <dbReference type="SAM" id="MobiDB-lite"/>
    </source>
</evidence>
<dbReference type="GO" id="GO:0006979">
    <property type="term" value="P:response to oxidative stress"/>
    <property type="evidence" value="ECO:0007669"/>
    <property type="project" value="InterPro"/>
</dbReference>
<accession>A0A3R7IZW2</accession>
<keyword evidence="5" id="KW-0560">Oxidoreductase</keyword>
<dbReference type="GO" id="GO:0004601">
    <property type="term" value="F:peroxidase activity"/>
    <property type="evidence" value="ECO:0007669"/>
    <property type="project" value="UniProtKB-KW"/>
</dbReference>
<dbReference type="GO" id="GO:0005576">
    <property type="term" value="C:extracellular region"/>
    <property type="evidence" value="ECO:0007669"/>
    <property type="project" value="UniProtKB-SubCell"/>
</dbReference>
<evidence type="ECO:0000256" key="1">
    <source>
        <dbReference type="ARBA" id="ARBA00004613"/>
    </source>
</evidence>
<dbReference type="AlphaFoldDB" id="A0A3R7IZW2"/>
<name>A0A3R7IZW2_9ACTN</name>